<name>A0A0G0IUG8_9BACT</name>
<feature type="chain" id="PRO_5002532839" evidence="2">
    <location>
        <begin position="25"/>
        <end position="614"/>
    </location>
</feature>
<evidence type="ECO:0000313" key="4">
    <source>
        <dbReference type="Proteomes" id="UP000034849"/>
    </source>
</evidence>
<feature type="transmembrane region" description="Helical" evidence="1">
    <location>
        <begin position="220"/>
        <end position="242"/>
    </location>
</feature>
<reference evidence="3 4" key="1">
    <citation type="journal article" date="2015" name="Nature">
        <title>rRNA introns, odd ribosomes, and small enigmatic genomes across a large radiation of phyla.</title>
        <authorList>
            <person name="Brown C.T."/>
            <person name="Hug L.A."/>
            <person name="Thomas B.C."/>
            <person name="Sharon I."/>
            <person name="Castelle C.J."/>
            <person name="Singh A."/>
            <person name="Wilkins M.J."/>
            <person name="Williams K.H."/>
            <person name="Banfield J.F."/>
        </authorList>
    </citation>
    <scope>NUCLEOTIDE SEQUENCE [LARGE SCALE GENOMIC DNA]</scope>
</reference>
<gene>
    <name evidence="3" type="ORF">US42_C0005G0034</name>
</gene>
<protein>
    <submittedName>
        <fullName evidence="3">Uncharacterized protein</fullName>
    </submittedName>
</protein>
<dbReference type="STRING" id="1619046.US42_C0005G0034"/>
<keyword evidence="1" id="KW-0472">Membrane</keyword>
<accession>A0A0G0IUG8</accession>
<feature type="signal peptide" evidence="2">
    <location>
        <begin position="1"/>
        <end position="24"/>
    </location>
</feature>
<evidence type="ECO:0000313" key="3">
    <source>
        <dbReference type="EMBL" id="KKQ27809.1"/>
    </source>
</evidence>
<dbReference type="AlphaFoldDB" id="A0A0G0IUG8"/>
<keyword evidence="1" id="KW-1133">Transmembrane helix</keyword>
<feature type="transmembrane region" description="Helical" evidence="1">
    <location>
        <begin position="178"/>
        <end position="199"/>
    </location>
</feature>
<dbReference type="Proteomes" id="UP000034849">
    <property type="component" value="Unassembled WGS sequence"/>
</dbReference>
<dbReference type="EMBL" id="LBSX01000005">
    <property type="protein sequence ID" value="KKQ27809.1"/>
    <property type="molecule type" value="Genomic_DNA"/>
</dbReference>
<keyword evidence="1" id="KW-0812">Transmembrane</keyword>
<evidence type="ECO:0000256" key="1">
    <source>
        <dbReference type="SAM" id="Phobius"/>
    </source>
</evidence>
<comment type="caution">
    <text evidence="3">The sequence shown here is derived from an EMBL/GenBank/DDBJ whole genome shotgun (WGS) entry which is preliminary data.</text>
</comment>
<proteinExistence type="predicted"/>
<keyword evidence="2" id="KW-0732">Signal</keyword>
<organism evidence="3 4">
    <name type="scientific">Candidatus Magasanikbacteria bacterium GW2011_GWC2_37_14</name>
    <dbReference type="NCBI Taxonomy" id="1619046"/>
    <lineage>
        <taxon>Bacteria</taxon>
        <taxon>Candidatus Magasanikiibacteriota</taxon>
    </lineage>
</organism>
<evidence type="ECO:0000256" key="2">
    <source>
        <dbReference type="SAM" id="SignalP"/>
    </source>
</evidence>
<sequence>MKKYFFFLLIFSILFSQFFSFANAEGSCVSDSDCDLNEECVGDICAAKFCTSDDDCLVGGAKCIGGVCDVESAVAAAEGGGSATGPKSVASGVAESGGYAPTVSFKGLDQRCWVKEKCIEAEGAAYGANTETITACGGEKNAVGEELVFCKPPYVAQTEVTFGNTNTFANMGEFIKYMFRYAIIVAGVVAVIMVIFAGIQWTISGGNAEKISSARKKIGGAMMGLFLIIMSYSILSFINPYLVNLRLPQAWMINTQGLAPVYCDFLSSSTTVATAYPYGTKKTILEKQQMSTSVTYNVNSQVATCGTEYFVKDTGGQTCSGNACPSGQLCSNFSNGEDLTPKCVTSKLAGRITGTFSVFRAPAVDKSDNEIELLALCKADANKIVKVATIKYEGSTSDGDPYFFDYLDKLDSACSDYGGPVGFYLGVEVNDETEYSGSGWVEGAPWTYGTDDWFAIGQSSPNSHNCSVNLAKVFQQIYAKQIYCGPGNLMCTCAYLSQNKNPASAALSPDFIKHLISLEELKKGYVCHIDISRRNFPSAENGMQWPTLGSVVNGTMAGAATGAVLGTFFPAPGVATLAGGVAGGVKGAVIVPAVQILSGLWNYVDDPTSCQDKN</sequence>